<dbReference type="InterPro" id="IPR036451">
    <property type="entry name" value="CblAdoTrfase-like_sf"/>
</dbReference>
<dbReference type="InterPro" id="IPR016030">
    <property type="entry name" value="CblAdoTrfase-like"/>
</dbReference>
<evidence type="ECO:0000313" key="16">
    <source>
        <dbReference type="Proteomes" id="UP001254848"/>
    </source>
</evidence>
<evidence type="ECO:0000256" key="10">
    <source>
        <dbReference type="ARBA" id="ARBA00033334"/>
    </source>
</evidence>
<dbReference type="RefSeq" id="WP_413778256.1">
    <property type="nucleotide sequence ID" value="NZ_JAUOZS010000001.1"/>
</dbReference>
<evidence type="ECO:0000256" key="8">
    <source>
        <dbReference type="ARBA" id="ARBA00022840"/>
    </source>
</evidence>
<protein>
    <recommendedName>
        <fullName evidence="4">Corrinoid adenosyltransferase</fullName>
        <ecNumber evidence="3">2.5.1.17</ecNumber>
    </recommendedName>
    <alternativeName>
        <fullName evidence="9">Cob(II)alamin adenosyltransferase</fullName>
    </alternativeName>
    <alternativeName>
        <fullName evidence="11">Cob(II)yrinic acid a,c-diamide adenosyltransferase</fullName>
    </alternativeName>
    <alternativeName>
        <fullName evidence="10">Cobinamide/cobalamin adenosyltransferase</fullName>
    </alternativeName>
</protein>
<dbReference type="Proteomes" id="UP001254848">
    <property type="component" value="Unassembled WGS sequence"/>
</dbReference>
<dbReference type="PIRSF" id="PIRSF036411">
    <property type="entry name" value="ATR_PduO"/>
    <property type="match status" value="1"/>
</dbReference>
<feature type="domain" description="Cobalamin adenosyltransferase-like" evidence="14">
    <location>
        <begin position="3"/>
        <end position="165"/>
    </location>
</feature>
<evidence type="ECO:0000256" key="1">
    <source>
        <dbReference type="ARBA" id="ARBA00005121"/>
    </source>
</evidence>
<evidence type="ECO:0000256" key="12">
    <source>
        <dbReference type="ARBA" id="ARBA00048555"/>
    </source>
</evidence>
<name>A0ABU3NTZ3_9FIRM</name>
<evidence type="ECO:0000256" key="9">
    <source>
        <dbReference type="ARBA" id="ARBA00031529"/>
    </source>
</evidence>
<proteinExistence type="inferred from homology"/>
<sequence length="323" mass="34403">MKVYTRTGDKGETSLFSRQRVTKDNIRVEAYGTVDEANAAIGLARALLGNRPWAERLQAIQRQLVGVNADLATAGEPMRGAWLTTDRDVAALEGLIDELERVRIPQPHFVTPGDCPAGAALDLARTMVRRAERCVVRLRKAEAIAETTLVYLNRLSDLLFVMARCVEQEELIALITRRVQSILGGDSMTARDSILEKAKRAIDAAESKAAEIGVPMVIAIVDQGGNLVAQHRMDGALLASISIALDKAYTATALKMTTEQAAALAQPGQMLYGINTTDGGRMVVFGGGLPIVADGVVVGGLGVSGGSVEDDIRVANAGLAAWR</sequence>
<dbReference type="EC" id="2.5.1.17" evidence="3"/>
<evidence type="ECO:0000256" key="4">
    <source>
        <dbReference type="ARBA" id="ARBA00020963"/>
    </source>
</evidence>
<dbReference type="Pfam" id="PF03928">
    <property type="entry name" value="HbpS-like"/>
    <property type="match status" value="1"/>
</dbReference>
<dbReference type="PANTHER" id="PTHR12213">
    <property type="entry name" value="CORRINOID ADENOSYLTRANSFERASE"/>
    <property type="match status" value="1"/>
</dbReference>
<evidence type="ECO:0000256" key="7">
    <source>
        <dbReference type="ARBA" id="ARBA00022741"/>
    </source>
</evidence>
<keyword evidence="16" id="KW-1185">Reference proteome</keyword>
<dbReference type="SUPFAM" id="SSF143744">
    <property type="entry name" value="GlcG-like"/>
    <property type="match status" value="1"/>
</dbReference>
<evidence type="ECO:0000256" key="6">
    <source>
        <dbReference type="ARBA" id="ARBA00022679"/>
    </source>
</evidence>
<keyword evidence="8" id="KW-0067">ATP-binding</keyword>
<evidence type="ECO:0000256" key="2">
    <source>
        <dbReference type="ARBA" id="ARBA00007487"/>
    </source>
</evidence>
<reference evidence="15 16" key="1">
    <citation type="submission" date="2023-07" db="EMBL/GenBank/DDBJ databases">
        <title>The novel representative of Negativicutes class, Anaeroselena agilis gen. nov. sp. nov.</title>
        <authorList>
            <person name="Prokofeva M.I."/>
            <person name="Elcheninov A.G."/>
            <person name="Klyukina A."/>
            <person name="Kublanov I.V."/>
            <person name="Frolov E.N."/>
            <person name="Podosokorskaya O.A."/>
        </authorList>
    </citation>
    <scope>NUCLEOTIDE SEQUENCE [LARGE SCALE GENOMIC DNA]</scope>
    <source>
        <strain evidence="15 16">4137-cl</strain>
    </source>
</reference>
<comment type="catalytic activity">
    <reaction evidence="12">
        <text>2 cob(II)yrinate a,c diamide + reduced [electron-transfer flavoprotein] + 2 ATP = 2 adenosylcob(III)yrinate a,c-diamide + 2 triphosphate + oxidized [electron-transfer flavoprotein] + 3 H(+)</text>
        <dbReference type="Rhea" id="RHEA:11528"/>
        <dbReference type="Rhea" id="RHEA-COMP:10685"/>
        <dbReference type="Rhea" id="RHEA-COMP:10686"/>
        <dbReference type="ChEBI" id="CHEBI:15378"/>
        <dbReference type="ChEBI" id="CHEBI:18036"/>
        <dbReference type="ChEBI" id="CHEBI:30616"/>
        <dbReference type="ChEBI" id="CHEBI:57692"/>
        <dbReference type="ChEBI" id="CHEBI:58307"/>
        <dbReference type="ChEBI" id="CHEBI:58503"/>
        <dbReference type="ChEBI" id="CHEBI:58537"/>
        <dbReference type="EC" id="2.5.1.17"/>
    </reaction>
</comment>
<dbReference type="InterPro" id="IPR038084">
    <property type="entry name" value="PduO/GlcC-like_sf"/>
</dbReference>
<dbReference type="InterPro" id="IPR029499">
    <property type="entry name" value="PduO-typ"/>
</dbReference>
<gene>
    <name evidence="15" type="ORF">Q4T40_00310</name>
</gene>
<dbReference type="SUPFAM" id="SSF89028">
    <property type="entry name" value="Cobalamin adenosyltransferase-like"/>
    <property type="match status" value="1"/>
</dbReference>
<dbReference type="InterPro" id="IPR005624">
    <property type="entry name" value="PduO/GlcC-like"/>
</dbReference>
<accession>A0ABU3NTZ3</accession>
<dbReference type="InterPro" id="IPR009221">
    <property type="entry name" value="PduO"/>
</dbReference>
<evidence type="ECO:0000256" key="5">
    <source>
        <dbReference type="ARBA" id="ARBA00022573"/>
    </source>
</evidence>
<dbReference type="Gene3D" id="3.30.450.150">
    <property type="entry name" value="Haem-degrading domain"/>
    <property type="match status" value="1"/>
</dbReference>
<dbReference type="Gene3D" id="1.20.1200.10">
    <property type="entry name" value="Cobalamin adenosyltransferase-like"/>
    <property type="match status" value="1"/>
</dbReference>
<comment type="pathway">
    <text evidence="1">Cofactor biosynthesis; adenosylcobalamin biosynthesis; adenosylcobalamin from cob(II)yrinate a,c-diamide: step 2/7.</text>
</comment>
<keyword evidence="5" id="KW-0169">Cobalamin biosynthesis</keyword>
<evidence type="ECO:0000256" key="11">
    <source>
        <dbReference type="ARBA" id="ARBA00033354"/>
    </source>
</evidence>
<evidence type="ECO:0000259" key="14">
    <source>
        <dbReference type="Pfam" id="PF01923"/>
    </source>
</evidence>
<dbReference type="EMBL" id="JAUOZS010000001">
    <property type="protein sequence ID" value="MDT8899688.1"/>
    <property type="molecule type" value="Genomic_DNA"/>
</dbReference>
<evidence type="ECO:0000256" key="3">
    <source>
        <dbReference type="ARBA" id="ARBA00012454"/>
    </source>
</evidence>
<dbReference type="NCBIfam" id="TIGR00636">
    <property type="entry name" value="PduO_Nterm"/>
    <property type="match status" value="1"/>
</dbReference>
<comment type="similarity">
    <text evidence="2">Belongs to the Cob(I)alamin adenosyltransferase family.</text>
</comment>
<keyword evidence="7" id="KW-0547">Nucleotide-binding</keyword>
<comment type="catalytic activity">
    <reaction evidence="13">
        <text>2 cob(II)alamin + reduced [electron-transfer flavoprotein] + 2 ATP = 2 adenosylcob(III)alamin + 2 triphosphate + oxidized [electron-transfer flavoprotein] + 3 H(+)</text>
        <dbReference type="Rhea" id="RHEA:28671"/>
        <dbReference type="Rhea" id="RHEA-COMP:10685"/>
        <dbReference type="Rhea" id="RHEA-COMP:10686"/>
        <dbReference type="ChEBI" id="CHEBI:15378"/>
        <dbReference type="ChEBI" id="CHEBI:16304"/>
        <dbReference type="ChEBI" id="CHEBI:18036"/>
        <dbReference type="ChEBI" id="CHEBI:18408"/>
        <dbReference type="ChEBI" id="CHEBI:30616"/>
        <dbReference type="ChEBI" id="CHEBI:57692"/>
        <dbReference type="ChEBI" id="CHEBI:58307"/>
        <dbReference type="EC" id="2.5.1.17"/>
    </reaction>
</comment>
<organism evidence="15 16">
    <name type="scientific">Anaeroselena agilis</name>
    <dbReference type="NCBI Taxonomy" id="3063788"/>
    <lineage>
        <taxon>Bacteria</taxon>
        <taxon>Bacillati</taxon>
        <taxon>Bacillota</taxon>
        <taxon>Negativicutes</taxon>
        <taxon>Acetonemataceae</taxon>
        <taxon>Anaeroselena</taxon>
    </lineage>
</organism>
<evidence type="ECO:0000313" key="15">
    <source>
        <dbReference type="EMBL" id="MDT8899688.1"/>
    </source>
</evidence>
<comment type="caution">
    <text evidence="15">The sequence shown here is derived from an EMBL/GenBank/DDBJ whole genome shotgun (WGS) entry which is preliminary data.</text>
</comment>
<evidence type="ECO:0000256" key="13">
    <source>
        <dbReference type="ARBA" id="ARBA00048692"/>
    </source>
</evidence>
<dbReference type="PANTHER" id="PTHR12213:SF0">
    <property type="entry name" value="CORRINOID ADENOSYLTRANSFERASE MMAB"/>
    <property type="match status" value="1"/>
</dbReference>
<dbReference type="GO" id="GO:0008817">
    <property type="term" value="F:corrinoid adenosyltransferase activity"/>
    <property type="evidence" value="ECO:0007669"/>
    <property type="project" value="UniProtKB-EC"/>
</dbReference>
<dbReference type="Pfam" id="PF01923">
    <property type="entry name" value="Cob_adeno_trans"/>
    <property type="match status" value="1"/>
</dbReference>
<keyword evidence="6 15" id="KW-0808">Transferase</keyword>